<dbReference type="HOGENOM" id="CLU_180505_0_0_2"/>
<feature type="coiled-coil region" evidence="1">
    <location>
        <begin position="23"/>
        <end position="50"/>
    </location>
</feature>
<name>F4C0I6_METSG</name>
<organism evidence="2 3">
    <name type="scientific">Methanothrix soehngenii (strain ATCC 5969 / DSM 3671 / JCM 10134 / NBRC 103675 / OCM 69 / GP-6)</name>
    <name type="common">Methanosaeta concilii</name>
    <dbReference type="NCBI Taxonomy" id="990316"/>
    <lineage>
        <taxon>Archaea</taxon>
        <taxon>Methanobacteriati</taxon>
        <taxon>Methanobacteriota</taxon>
        <taxon>Stenosarchaea group</taxon>
        <taxon>Methanomicrobia</taxon>
        <taxon>Methanotrichales</taxon>
        <taxon>Methanotrichaceae</taxon>
        <taxon>Methanothrix</taxon>
    </lineage>
</organism>
<reference evidence="2 3" key="1">
    <citation type="journal article" date="2011" name="J. Bacteriol.">
        <title>Complete genome sequence of Methanosaeta concilii, a specialist in aceticlastic methanogenesis.</title>
        <authorList>
            <person name="Barber R.D."/>
            <person name="Zhang L."/>
            <person name="Harnack M."/>
            <person name="Olson M.V."/>
            <person name="Kaul R."/>
            <person name="Ingram-Smith C."/>
            <person name="Smith K.S."/>
        </authorList>
    </citation>
    <scope>NUCLEOTIDE SEQUENCE [LARGE SCALE GENOMIC DNA]</scope>
    <source>
        <strain evidence="3">ATCC 5969 / DSM 3671 / JCM 10134 / NBRC 103675 / OCM 69 / GP-6</strain>
    </source>
</reference>
<accession>F4C0I6</accession>
<proteinExistence type="predicted"/>
<dbReference type="Proteomes" id="UP000007807">
    <property type="component" value="Chromosome"/>
</dbReference>
<evidence type="ECO:0000313" key="2">
    <source>
        <dbReference type="EMBL" id="AEB67997.1"/>
    </source>
</evidence>
<dbReference type="EMBL" id="CP002565">
    <property type="protein sequence ID" value="AEB67997.1"/>
    <property type="molecule type" value="Genomic_DNA"/>
</dbReference>
<dbReference type="AlphaFoldDB" id="F4C0I6"/>
<dbReference type="STRING" id="990316.MCON_1305"/>
<sequence>MSPEQSIIIMSAKAVDDAQLIIKRSLEREISLLDMKMRLAENEIREFEERYGMDSHKFLSKFESGELGDSQDFFEWWGLLRGRDAVAHEIQKAKAVLSL</sequence>
<protein>
    <submittedName>
        <fullName evidence="2">Uncharacterized protein</fullName>
    </submittedName>
</protein>
<dbReference type="KEGG" id="mcj:MCON_1305"/>
<evidence type="ECO:0000256" key="1">
    <source>
        <dbReference type="SAM" id="Coils"/>
    </source>
</evidence>
<gene>
    <name evidence="2" type="ordered locus">MCON_1305</name>
</gene>
<keyword evidence="3" id="KW-1185">Reference proteome</keyword>
<keyword evidence="1" id="KW-0175">Coiled coil</keyword>
<dbReference type="InParanoid" id="F4C0I6"/>
<evidence type="ECO:0000313" key="3">
    <source>
        <dbReference type="Proteomes" id="UP000007807"/>
    </source>
</evidence>